<dbReference type="EMBL" id="GL888066">
    <property type="protein sequence ID" value="EGI68400.1"/>
    <property type="molecule type" value="Genomic_DNA"/>
</dbReference>
<feature type="domain" description="Ant venom allergen Sol i 2/4" evidence="1">
    <location>
        <begin position="223"/>
        <end position="285"/>
    </location>
</feature>
<gene>
    <name evidence="2" type="ORF">G5I_03043</name>
</gene>
<proteinExistence type="predicted"/>
<evidence type="ECO:0000313" key="3">
    <source>
        <dbReference type="Proteomes" id="UP000007755"/>
    </source>
</evidence>
<keyword evidence="3" id="KW-1185">Reference proteome</keyword>
<evidence type="ECO:0000259" key="1">
    <source>
        <dbReference type="Pfam" id="PF22750"/>
    </source>
</evidence>
<dbReference type="InParanoid" id="F4WBX2"/>
<accession>F4WBX2</accession>
<dbReference type="AlphaFoldDB" id="F4WBX2"/>
<reference evidence="2" key="1">
    <citation type="submission" date="2011-02" db="EMBL/GenBank/DDBJ databases">
        <title>The genome of the leaf-cutting ant Acromyrmex echinatior suggests key adaptations to social evolution and fungus farming.</title>
        <authorList>
            <person name="Nygaard S."/>
            <person name="Zhang G."/>
        </authorList>
    </citation>
    <scope>NUCLEOTIDE SEQUENCE</scope>
</reference>
<organism evidence="3">
    <name type="scientific">Acromyrmex echinatior</name>
    <name type="common">Panamanian leafcutter ant</name>
    <name type="synonym">Acromyrmex octospinosus echinatior</name>
    <dbReference type="NCBI Taxonomy" id="103372"/>
    <lineage>
        <taxon>Eukaryota</taxon>
        <taxon>Metazoa</taxon>
        <taxon>Ecdysozoa</taxon>
        <taxon>Arthropoda</taxon>
        <taxon>Hexapoda</taxon>
        <taxon>Insecta</taxon>
        <taxon>Pterygota</taxon>
        <taxon>Neoptera</taxon>
        <taxon>Endopterygota</taxon>
        <taxon>Hymenoptera</taxon>
        <taxon>Apocrita</taxon>
        <taxon>Aculeata</taxon>
        <taxon>Formicoidea</taxon>
        <taxon>Formicidae</taxon>
        <taxon>Myrmicinae</taxon>
        <taxon>Acromyrmex</taxon>
    </lineage>
</organism>
<dbReference type="Pfam" id="PF22750">
    <property type="entry name" value="Sol_i_2"/>
    <property type="match status" value="1"/>
</dbReference>
<protein>
    <recommendedName>
        <fullName evidence="1">Ant venom allergen Sol i 2/4 domain-containing protein</fullName>
    </recommendedName>
</protein>
<dbReference type="InterPro" id="IPR055216">
    <property type="entry name" value="Sol_i_2/4"/>
</dbReference>
<dbReference type="Proteomes" id="UP000007755">
    <property type="component" value="Unassembled WGS sequence"/>
</dbReference>
<name>F4WBX2_ACREC</name>
<evidence type="ECO:0000313" key="2">
    <source>
        <dbReference type="EMBL" id="EGI68400.1"/>
    </source>
</evidence>
<sequence length="295" mass="33116">MESLPPVKTNGTANVCTIDDVGSVRFHRGLTTRLPQHVLHNERNCLGFPQRVIEIQESGNQQRGPSLTSSQSLLDLAALEGSVEKPPWGRDIRHDDRVSFITCEGVLTTGVRIRHLHVRTILAIRGCSYVPSGQDRVKMISSAIVMNIAVKTKILYPAAVKSTNAFREISIGAQPSHEIIDLTKANMNHDGLQPRKAFRSSFTLERYITRFLAAFYYPPLLLVLDEEDGIKWDDTLDYLTTIIRDTSKKDKIKEILQKCKEEGDNFQGSKKEKTLKSMECGTAMVKVIGRKLILL</sequence>